<gene>
    <name evidence="1" type="ORF">C5613_13345</name>
</gene>
<evidence type="ECO:0000313" key="2">
    <source>
        <dbReference type="Proteomes" id="UP000239290"/>
    </source>
</evidence>
<reference evidence="2" key="1">
    <citation type="submission" date="2018-02" db="EMBL/GenBank/DDBJ databases">
        <title>Draft genome sequencing of Rhodococcus opacus KU647198.</title>
        <authorList>
            <person name="Zheng B.-X."/>
        </authorList>
    </citation>
    <scope>NUCLEOTIDE SEQUENCE [LARGE SCALE GENOMIC DNA]</scope>
    <source>
        <strain evidence="2">04-OD7</strain>
    </source>
</reference>
<dbReference type="Proteomes" id="UP000239290">
    <property type="component" value="Unassembled WGS sequence"/>
</dbReference>
<organism evidence="1 2">
    <name type="scientific">Rhodococcus opacus</name>
    <name type="common">Nocardia opaca</name>
    <dbReference type="NCBI Taxonomy" id="37919"/>
    <lineage>
        <taxon>Bacteria</taxon>
        <taxon>Bacillati</taxon>
        <taxon>Actinomycetota</taxon>
        <taxon>Actinomycetes</taxon>
        <taxon>Mycobacteriales</taxon>
        <taxon>Nocardiaceae</taxon>
        <taxon>Rhodococcus</taxon>
    </lineage>
</organism>
<name>A0A2S8JBT1_RHOOP</name>
<protein>
    <submittedName>
        <fullName evidence="1">Uncharacterized protein</fullName>
    </submittedName>
</protein>
<sequence length="77" mass="8216">MRAIFARTAPMSPEGYWQPHPSPAVAVGPQHVDFSLRSQQVACRSVLQHVGAAVRGFASVRSIVGFSNLSALLMVAP</sequence>
<proteinExistence type="predicted"/>
<evidence type="ECO:0000313" key="1">
    <source>
        <dbReference type="EMBL" id="PQP24496.1"/>
    </source>
</evidence>
<comment type="caution">
    <text evidence="1">The sequence shown here is derived from an EMBL/GenBank/DDBJ whole genome shotgun (WGS) entry which is preliminary data.</text>
</comment>
<accession>A0A2S8JBT1</accession>
<dbReference type="EMBL" id="PUIO01000013">
    <property type="protein sequence ID" value="PQP24496.1"/>
    <property type="molecule type" value="Genomic_DNA"/>
</dbReference>
<dbReference type="AlphaFoldDB" id="A0A2S8JBT1"/>